<dbReference type="PROSITE" id="PS50082">
    <property type="entry name" value="WD_REPEATS_2"/>
    <property type="match status" value="2"/>
</dbReference>
<comment type="caution">
    <text evidence="10">The sequence shown here is derived from an EMBL/GenBank/DDBJ whole genome shotgun (WGS) entry which is preliminary data.</text>
</comment>
<dbReference type="PROSITE" id="PS51007">
    <property type="entry name" value="CYTC"/>
    <property type="match status" value="1"/>
</dbReference>
<evidence type="ECO:0000259" key="9">
    <source>
        <dbReference type="PROSITE" id="PS51007"/>
    </source>
</evidence>
<dbReference type="SUPFAM" id="SSF46626">
    <property type="entry name" value="Cytochrome c"/>
    <property type="match status" value="1"/>
</dbReference>
<dbReference type="InterPro" id="IPR036909">
    <property type="entry name" value="Cyt_c-like_dom_sf"/>
</dbReference>
<evidence type="ECO:0000256" key="1">
    <source>
        <dbReference type="ARBA" id="ARBA00022448"/>
    </source>
</evidence>
<keyword evidence="11" id="KW-1185">Reference proteome</keyword>
<dbReference type="Pfam" id="PF00400">
    <property type="entry name" value="WD40"/>
    <property type="match status" value="3"/>
</dbReference>
<evidence type="ECO:0000256" key="8">
    <source>
        <dbReference type="SAM" id="SignalP"/>
    </source>
</evidence>
<dbReference type="InterPro" id="IPR009056">
    <property type="entry name" value="Cyt_c-like_dom"/>
</dbReference>
<dbReference type="InterPro" id="IPR001680">
    <property type="entry name" value="WD40_rpt"/>
</dbReference>
<dbReference type="Proteomes" id="UP000282957">
    <property type="component" value="Unassembled WGS sequence"/>
</dbReference>
<dbReference type="AlphaFoldDB" id="A0A437LW89"/>
<evidence type="ECO:0000256" key="3">
    <source>
        <dbReference type="ARBA" id="ARBA00022723"/>
    </source>
</evidence>
<evidence type="ECO:0000256" key="7">
    <source>
        <dbReference type="PROSITE-ProRule" id="PRU00433"/>
    </source>
</evidence>
<dbReference type="Gene3D" id="1.10.760.10">
    <property type="entry name" value="Cytochrome c-like domain"/>
    <property type="match status" value="1"/>
</dbReference>
<dbReference type="RefSeq" id="WP_127790325.1">
    <property type="nucleotide sequence ID" value="NZ_SACL01000017.1"/>
</dbReference>
<dbReference type="OrthoDB" id="235631at2"/>
<keyword evidence="3 7" id="KW-0479">Metal-binding</keyword>
<proteinExistence type="predicted"/>
<dbReference type="PANTHER" id="PTHR19879">
    <property type="entry name" value="TRANSCRIPTION INITIATION FACTOR TFIID"/>
    <property type="match status" value="1"/>
</dbReference>
<keyword evidence="4" id="KW-0249">Electron transport</keyword>
<dbReference type="InterPro" id="IPR036322">
    <property type="entry name" value="WD40_repeat_dom_sf"/>
</dbReference>
<name>A0A437LW89_9PROT</name>
<reference evidence="10 11" key="1">
    <citation type="submission" date="2019-01" db="EMBL/GenBank/DDBJ databases">
        <authorList>
            <person name="Chen W.-M."/>
        </authorList>
    </citation>
    <scope>NUCLEOTIDE SEQUENCE [LARGE SCALE GENOMIC DNA]</scope>
    <source>
        <strain evidence="10 11">CCP-6</strain>
    </source>
</reference>
<keyword evidence="5 7" id="KW-0408">Iron</keyword>
<gene>
    <name evidence="10" type="ORF">EOD42_24940</name>
</gene>
<protein>
    <recommendedName>
        <fullName evidence="9">Cytochrome c domain-containing protein</fullName>
    </recommendedName>
</protein>
<dbReference type="InterPro" id="IPR002327">
    <property type="entry name" value="Cyt_c_1A/1B"/>
</dbReference>
<evidence type="ECO:0000313" key="10">
    <source>
        <dbReference type="EMBL" id="RVT89646.1"/>
    </source>
</evidence>
<dbReference type="PROSITE" id="PS50294">
    <property type="entry name" value="WD_REPEATS_REGION"/>
    <property type="match status" value="2"/>
</dbReference>
<dbReference type="PRINTS" id="PR00604">
    <property type="entry name" value="CYTCHRMECIAB"/>
</dbReference>
<organism evidence="10 11">
    <name type="scientific">Rhodovarius crocodyli</name>
    <dbReference type="NCBI Taxonomy" id="1979269"/>
    <lineage>
        <taxon>Bacteria</taxon>
        <taxon>Pseudomonadati</taxon>
        <taxon>Pseudomonadota</taxon>
        <taxon>Alphaproteobacteria</taxon>
        <taxon>Acetobacterales</taxon>
        <taxon>Roseomonadaceae</taxon>
        <taxon>Rhodovarius</taxon>
    </lineage>
</organism>
<accession>A0A437LW89</accession>
<keyword evidence="2 7" id="KW-0349">Heme</keyword>
<evidence type="ECO:0000256" key="6">
    <source>
        <dbReference type="PROSITE-ProRule" id="PRU00221"/>
    </source>
</evidence>
<evidence type="ECO:0000256" key="5">
    <source>
        <dbReference type="ARBA" id="ARBA00023004"/>
    </source>
</evidence>
<evidence type="ECO:0000313" key="11">
    <source>
        <dbReference type="Proteomes" id="UP000282957"/>
    </source>
</evidence>
<feature type="chain" id="PRO_5019311451" description="Cytochrome c domain-containing protein" evidence="8">
    <location>
        <begin position="19"/>
        <end position="403"/>
    </location>
</feature>
<dbReference type="Gene3D" id="2.130.10.10">
    <property type="entry name" value="YVTN repeat-like/Quinoprotein amine dehydrogenase"/>
    <property type="match status" value="2"/>
</dbReference>
<feature type="signal peptide" evidence="8">
    <location>
        <begin position="1"/>
        <end position="18"/>
    </location>
</feature>
<evidence type="ECO:0000256" key="2">
    <source>
        <dbReference type="ARBA" id="ARBA00022617"/>
    </source>
</evidence>
<dbReference type="GO" id="GO:0009055">
    <property type="term" value="F:electron transfer activity"/>
    <property type="evidence" value="ECO:0007669"/>
    <property type="project" value="InterPro"/>
</dbReference>
<feature type="repeat" description="WD" evidence="6">
    <location>
        <begin position="99"/>
        <end position="128"/>
    </location>
</feature>
<dbReference type="SUPFAM" id="SSF50978">
    <property type="entry name" value="WD40 repeat-like"/>
    <property type="match status" value="1"/>
</dbReference>
<feature type="domain" description="Cytochrome c" evidence="9">
    <location>
        <begin position="299"/>
        <end position="400"/>
    </location>
</feature>
<dbReference type="GO" id="GO:0046872">
    <property type="term" value="F:metal ion binding"/>
    <property type="evidence" value="ECO:0007669"/>
    <property type="project" value="UniProtKB-KW"/>
</dbReference>
<keyword evidence="6" id="KW-0853">WD repeat</keyword>
<evidence type="ECO:0000256" key="4">
    <source>
        <dbReference type="ARBA" id="ARBA00022982"/>
    </source>
</evidence>
<keyword evidence="1" id="KW-0813">Transport</keyword>
<dbReference type="InterPro" id="IPR015943">
    <property type="entry name" value="WD40/YVTN_repeat-like_dom_sf"/>
</dbReference>
<sequence length="403" mass="41559">MIRRAVLAALLLAGPAFAQGHGGPVRALAVGPLGAASGGLDQAVIFWSPQGQARLAARWHRGAVEALLAIPGGGFASAGEDGRIAIWPPTGAPAPDAVLEGHEGPVSALASDGTVVASGGFDGTVRLWRGPGDADVLRGHQGPVTALAATPRGFVSGGQDGTLRLWPGGEVLAEFGLPVTALAALPEGVAAGLSDGSVRLLEAGGTRELAIGTRPIIAMAIRAGLLAAGGVGGEVAIWDWNAARLLRVLEGPGLPVWSLGFAPDGTLWTGGADAVLRRWNPLTGRPISETPAAAPLPEGLDPEGARVWRYCQACHALRADAPPMAGPHLQNLFGRRMGSVPGYDYSERLARGDIIWDENTVAELFTQGPDLFTPGTRMPVQRLSDPDDMAALIRFLRRATATP</sequence>
<dbReference type="PANTHER" id="PTHR19879:SF9">
    <property type="entry name" value="TRANSCRIPTION INITIATION FACTOR TFIID SUBUNIT 5"/>
    <property type="match status" value="1"/>
</dbReference>
<dbReference type="SMART" id="SM00320">
    <property type="entry name" value="WD40"/>
    <property type="match status" value="7"/>
</dbReference>
<feature type="repeat" description="WD" evidence="6">
    <location>
        <begin position="137"/>
        <end position="166"/>
    </location>
</feature>
<dbReference type="EMBL" id="SACL01000017">
    <property type="protein sequence ID" value="RVT89646.1"/>
    <property type="molecule type" value="Genomic_DNA"/>
</dbReference>
<keyword evidence="8" id="KW-0732">Signal</keyword>
<dbReference type="GO" id="GO:0020037">
    <property type="term" value="F:heme binding"/>
    <property type="evidence" value="ECO:0007669"/>
    <property type="project" value="InterPro"/>
</dbReference>